<reference evidence="3 4" key="1">
    <citation type="submission" date="2019-03" db="EMBL/GenBank/DDBJ databases">
        <authorList>
            <person name="Gaulin E."/>
            <person name="Dumas B."/>
        </authorList>
    </citation>
    <scope>NUCLEOTIDE SEQUENCE [LARGE SCALE GENOMIC DNA]</scope>
    <source>
        <strain evidence="3">CBS 568.67</strain>
    </source>
</reference>
<evidence type="ECO:0000313" key="2">
    <source>
        <dbReference type="EMBL" id="KAF0716172.1"/>
    </source>
</evidence>
<keyword evidence="4" id="KW-1185">Reference proteome</keyword>
<keyword evidence="1" id="KW-1133">Transmembrane helix</keyword>
<gene>
    <name evidence="3" type="primary">Aste57867_2987</name>
    <name evidence="2" type="ORF">As57867_002978</name>
    <name evidence="3" type="ORF">ASTE57867_2987</name>
</gene>
<feature type="transmembrane region" description="Helical" evidence="1">
    <location>
        <begin position="88"/>
        <end position="110"/>
    </location>
</feature>
<evidence type="ECO:0000256" key="1">
    <source>
        <dbReference type="SAM" id="Phobius"/>
    </source>
</evidence>
<organism evidence="3 4">
    <name type="scientific">Aphanomyces stellatus</name>
    <dbReference type="NCBI Taxonomy" id="120398"/>
    <lineage>
        <taxon>Eukaryota</taxon>
        <taxon>Sar</taxon>
        <taxon>Stramenopiles</taxon>
        <taxon>Oomycota</taxon>
        <taxon>Saprolegniomycetes</taxon>
        <taxon>Saprolegniales</taxon>
        <taxon>Verrucalvaceae</taxon>
        <taxon>Aphanomyces</taxon>
    </lineage>
</organism>
<evidence type="ECO:0000313" key="4">
    <source>
        <dbReference type="Proteomes" id="UP000332933"/>
    </source>
</evidence>
<keyword evidence="1" id="KW-0472">Membrane</keyword>
<sequence length="239" mass="25588">MDHYITAIAVLNSARIRLDIVAGGFTSLVVSPRSFVEADVVSGETLWLTFALNDILLVMTAVTYFALGYSAGLRGHIEGLNMVDINRVGGIVWVGRPLLFLRSLVAILFLSTTDVQLSISGIFTRMGVPQATGIQRLTTVLAGSETCWLVIVLTDLGLVVTKDHTSDYSLKASILAMVTSIVLSATKPVEPTFTLARTCDAVQVDLQLACHAGVIEIGSFHRVVKLVIVVALAVVLCFA</sequence>
<evidence type="ECO:0000313" key="3">
    <source>
        <dbReference type="EMBL" id="VFT80169.1"/>
    </source>
</evidence>
<dbReference type="EMBL" id="CAADRA010000448">
    <property type="protein sequence ID" value="VFT80169.1"/>
    <property type="molecule type" value="Genomic_DNA"/>
</dbReference>
<reference evidence="2" key="2">
    <citation type="submission" date="2019-06" db="EMBL/GenBank/DDBJ databases">
        <title>Genomics analysis of Aphanomyces spp. identifies a new class of oomycete effector associated with host adaptation.</title>
        <authorList>
            <person name="Gaulin E."/>
        </authorList>
    </citation>
    <scope>NUCLEOTIDE SEQUENCE</scope>
    <source>
        <strain evidence="2">CBS 578.67</strain>
    </source>
</reference>
<keyword evidence="1" id="KW-0812">Transmembrane</keyword>
<proteinExistence type="predicted"/>
<dbReference type="AlphaFoldDB" id="A0A485KB90"/>
<dbReference type="Proteomes" id="UP000332933">
    <property type="component" value="Unassembled WGS sequence"/>
</dbReference>
<accession>A0A485KB90</accession>
<protein>
    <submittedName>
        <fullName evidence="3">Aste57867_2987 protein</fullName>
    </submittedName>
</protein>
<dbReference type="EMBL" id="VJMH01000448">
    <property type="protein sequence ID" value="KAF0716172.1"/>
    <property type="molecule type" value="Genomic_DNA"/>
</dbReference>
<name>A0A485KB90_9STRA</name>
<feature type="transmembrane region" description="Helical" evidence="1">
    <location>
        <begin position="46"/>
        <end position="67"/>
    </location>
</feature>